<evidence type="ECO:0000313" key="1">
    <source>
        <dbReference type="EMBL" id="RDI48621.1"/>
    </source>
</evidence>
<reference evidence="1 2" key="1">
    <citation type="submission" date="2018-07" db="EMBL/GenBank/DDBJ databases">
        <title>Genomic Encyclopedia of Type Strains, Phase IV (KMG-IV): sequencing the most valuable type-strain genomes for metagenomic binning, comparative biology and taxonomic classification.</title>
        <authorList>
            <person name="Goeker M."/>
        </authorList>
    </citation>
    <scope>NUCLEOTIDE SEQUENCE [LARGE SCALE GENOMIC DNA]</scope>
    <source>
        <strain evidence="1 2">DSM 16500</strain>
    </source>
</reference>
<dbReference type="InterPro" id="IPR027417">
    <property type="entry name" value="P-loop_NTPase"/>
</dbReference>
<dbReference type="EMBL" id="QQAX01000002">
    <property type="protein sequence ID" value="RDI48621.1"/>
    <property type="molecule type" value="Genomic_DNA"/>
</dbReference>
<evidence type="ECO:0000313" key="2">
    <source>
        <dbReference type="Proteomes" id="UP000254720"/>
    </source>
</evidence>
<dbReference type="Gene3D" id="3.40.50.300">
    <property type="entry name" value="P-loop containing nucleotide triphosphate hydrolases"/>
    <property type="match status" value="1"/>
</dbReference>
<dbReference type="SUPFAM" id="SSF52540">
    <property type="entry name" value="P-loop containing nucleoside triphosphate hydrolases"/>
    <property type="match status" value="1"/>
</dbReference>
<keyword evidence="2" id="KW-1185">Reference proteome</keyword>
<comment type="caution">
    <text evidence="1">The sequence shown here is derived from an EMBL/GenBank/DDBJ whole genome shotgun (WGS) entry which is preliminary data.</text>
</comment>
<organism evidence="1 2">
    <name type="scientific">Aquicella lusitana</name>
    <dbReference type="NCBI Taxonomy" id="254246"/>
    <lineage>
        <taxon>Bacteria</taxon>
        <taxon>Pseudomonadati</taxon>
        <taxon>Pseudomonadota</taxon>
        <taxon>Gammaproteobacteria</taxon>
        <taxon>Legionellales</taxon>
        <taxon>Coxiellaceae</taxon>
        <taxon>Aquicella</taxon>
    </lineage>
</organism>
<dbReference type="Proteomes" id="UP000254720">
    <property type="component" value="Unassembled WGS sequence"/>
</dbReference>
<accession>A0A370GYE8</accession>
<gene>
    <name evidence="1" type="ORF">C8D86_10249</name>
</gene>
<sequence>MRDRTFVDPLLDSIDAILSWFSTELKQTTESYCDLETADDPNTLVARDGSLISVIRIYGVTKLIGQEEFDTIHAGITQSLQATLKRPGHVVQVYFAYDRDEVKPEIEEILSPARATAKRLRLDLDDLFAERANYISRFCAHEELYFVLWTRPYALTSEQLKRASKDKLAFIREHKIPPFKNGQNLIAAIPDLRESHASFVRSVVTDLNGLNVYCELLEVHDAVYAARYSADPDFTAKDWRPVLPGDKIPLHEAKPSAGELSGLMYPPLARQVFPRDAVIMDLRTLRAGDRIYTPVFIDLFPQDIKSFITLFGRTLPTRIPWRISFLIESGGMATLRFRSVMAAILSFTSAQNGLMHDAAKLLRDIEVNTDDAVVKLQVSLATWAPEGNIRLLRTRTAELAKAVEGWGTCEVSEVCGDVFAGVASSLLGFSANSVATASVAPLSDVVYMLPFTRPASAWEYGALLLRSPDGKPWPYQPGSAQQTTWIDLMYARPGSGKSVLSNAINLALCLSGGIMRLPRIAIIDIGPSSSGLISLLKEALPEEQRHFVAYHRLRMTPDYSVNPFDTQLGCRFPSPQERSFLVNFVTLLATPLGAERPYDGISDMAGLVVDEMYKHLADAGKAHPFTQGIEPLVDDILSEIGFVFDERTTWWEVTDALFLAGFHHQAMLAQRYAMPLLADAAAICRTQVIEDLYGQVRAPTGEPLIQAFSRMISSAVREYPILSNITKFDIGDARVVSLDLDEVAKSGGDAAERQTAVMYMLARYTLARHYYLTEDALGDIPEAYREYHRQRIAEIREDAKRIVYDEFHRTSKARAVRDQVILDMREGRKWNVQIALISQSLDDFDPVMVEFATSIFIMDAGPEQAIRRSTEIFGLSETARIALKTRVHGPREGGATFLAQFSTKHGMNTQLLTNTLGPIELWAFSTTAEDARLRNRLYQKIGPKEARRLLANLFPSGSVKKLIETRLAVLKEQQGVIEEGAGLSVVDQLLEEIIEAYSQNPDVKSLPR</sequence>
<dbReference type="RefSeq" id="WP_114833428.1">
    <property type="nucleotide sequence ID" value="NZ_LR699114.1"/>
</dbReference>
<proteinExistence type="predicted"/>
<protein>
    <submittedName>
        <fullName evidence="1">Intracellular multiplication protein IcmB</fullName>
    </submittedName>
</protein>
<dbReference type="AlphaFoldDB" id="A0A370GYE8"/>
<dbReference type="OrthoDB" id="7229084at2"/>
<name>A0A370GYE8_9COXI</name>